<keyword evidence="5" id="KW-0812">Transmembrane</keyword>
<keyword evidence="9" id="KW-0998">Cell outer membrane</keyword>
<evidence type="ECO:0000256" key="5">
    <source>
        <dbReference type="ARBA" id="ARBA00022692"/>
    </source>
</evidence>
<dbReference type="RefSeq" id="WP_045956919.1">
    <property type="nucleotide sequence ID" value="NZ_JXXV01000031.1"/>
</dbReference>
<dbReference type="GO" id="GO:0046930">
    <property type="term" value="C:pore complex"/>
    <property type="evidence" value="ECO:0007669"/>
    <property type="project" value="UniProtKB-KW"/>
</dbReference>
<dbReference type="InterPro" id="IPR011250">
    <property type="entry name" value="OMP/PagP_B-barrel"/>
</dbReference>
<dbReference type="OrthoDB" id="9782229at2"/>
<keyword evidence="12" id="KW-0732">Signal</keyword>
<feature type="chain" id="PRO_5002473076" evidence="12">
    <location>
        <begin position="22"/>
        <end position="321"/>
    </location>
</feature>
<proteinExistence type="inferred from homology"/>
<evidence type="ECO:0000313" key="15">
    <source>
        <dbReference type="Proteomes" id="UP000033673"/>
    </source>
</evidence>
<comment type="caution">
    <text evidence="14">The sequence shown here is derived from an EMBL/GenBank/DDBJ whole genome shotgun (WGS) entry which is preliminary data.</text>
</comment>
<dbReference type="GO" id="GO:0009279">
    <property type="term" value="C:cell outer membrane"/>
    <property type="evidence" value="ECO:0007669"/>
    <property type="project" value="UniProtKB-SubCell"/>
</dbReference>
<feature type="region of interest" description="Disordered" evidence="11">
    <location>
        <begin position="284"/>
        <end position="307"/>
    </location>
</feature>
<dbReference type="Gene3D" id="3.30.1330.60">
    <property type="entry name" value="OmpA-like domain"/>
    <property type="match status" value="1"/>
</dbReference>
<keyword evidence="4" id="KW-1134">Transmembrane beta strand</keyword>
<dbReference type="InterPro" id="IPR006665">
    <property type="entry name" value="OmpA-like"/>
</dbReference>
<dbReference type="Proteomes" id="UP000033673">
    <property type="component" value="Unassembled WGS sequence"/>
</dbReference>
<evidence type="ECO:0000256" key="8">
    <source>
        <dbReference type="ARBA" id="ARBA00023136"/>
    </source>
</evidence>
<evidence type="ECO:0000259" key="13">
    <source>
        <dbReference type="PROSITE" id="PS51123"/>
    </source>
</evidence>
<dbReference type="CDD" id="cd07185">
    <property type="entry name" value="OmpA_C-like"/>
    <property type="match status" value="1"/>
</dbReference>
<evidence type="ECO:0000256" key="12">
    <source>
        <dbReference type="SAM" id="SignalP"/>
    </source>
</evidence>
<feature type="signal peptide" evidence="12">
    <location>
        <begin position="1"/>
        <end position="21"/>
    </location>
</feature>
<dbReference type="Gene3D" id="2.40.160.20">
    <property type="match status" value="1"/>
</dbReference>
<accession>A0A0F4NI19</accession>
<comment type="similarity">
    <text evidence="2">Belongs to the outer membrane OOP (TC 1.B.6) superfamily. OmpA family.</text>
</comment>
<keyword evidence="6" id="KW-0406">Ion transport</keyword>
<reference evidence="14 15" key="1">
    <citation type="journal article" date="2015" name="BMC Genomics">
        <title>Genome mining reveals unlocked bioactive potential of marine Gram-negative bacteria.</title>
        <authorList>
            <person name="Machado H."/>
            <person name="Sonnenschein E.C."/>
            <person name="Melchiorsen J."/>
            <person name="Gram L."/>
        </authorList>
    </citation>
    <scope>NUCLEOTIDE SEQUENCE [LARGE SCALE GENOMIC DNA]</scope>
    <source>
        <strain evidence="14 15">S2757</strain>
    </source>
</reference>
<feature type="domain" description="OmpA-like" evidence="13">
    <location>
        <begin position="202"/>
        <end position="318"/>
    </location>
</feature>
<dbReference type="InterPro" id="IPR000498">
    <property type="entry name" value="OmpA-like_TM_dom"/>
</dbReference>
<dbReference type="Pfam" id="PF01389">
    <property type="entry name" value="OmpA_membrane"/>
    <property type="match status" value="1"/>
</dbReference>
<dbReference type="PRINTS" id="PR01021">
    <property type="entry name" value="OMPADOMAIN"/>
</dbReference>
<keyword evidence="8 10" id="KW-0472">Membrane</keyword>
<evidence type="ECO:0000256" key="11">
    <source>
        <dbReference type="SAM" id="MobiDB-lite"/>
    </source>
</evidence>
<dbReference type="PATRIC" id="fig|579748.3.peg.3488"/>
<dbReference type="InterPro" id="IPR050330">
    <property type="entry name" value="Bact_OuterMem_StrucFunc"/>
</dbReference>
<name>A0A0F4NI19_9VIBR</name>
<gene>
    <name evidence="14" type="ORF">TW81_16890</name>
</gene>
<evidence type="ECO:0000256" key="10">
    <source>
        <dbReference type="PROSITE-ProRule" id="PRU00473"/>
    </source>
</evidence>
<dbReference type="GO" id="GO:0006811">
    <property type="term" value="P:monoatomic ion transport"/>
    <property type="evidence" value="ECO:0007669"/>
    <property type="project" value="UniProtKB-KW"/>
</dbReference>
<dbReference type="GO" id="GO:0015288">
    <property type="term" value="F:porin activity"/>
    <property type="evidence" value="ECO:0007669"/>
    <property type="project" value="UniProtKB-KW"/>
</dbReference>
<protein>
    <submittedName>
        <fullName evidence="14">Membrane protein</fullName>
    </submittedName>
</protein>
<evidence type="ECO:0000256" key="4">
    <source>
        <dbReference type="ARBA" id="ARBA00022452"/>
    </source>
</evidence>
<evidence type="ECO:0000313" key="14">
    <source>
        <dbReference type="EMBL" id="KJY81711.1"/>
    </source>
</evidence>
<dbReference type="AlphaFoldDB" id="A0A0F4NI19"/>
<evidence type="ECO:0000256" key="9">
    <source>
        <dbReference type="ARBA" id="ARBA00023237"/>
    </source>
</evidence>
<organism evidence="14 15">
    <name type="scientific">Vibrio galatheae</name>
    <dbReference type="NCBI Taxonomy" id="579748"/>
    <lineage>
        <taxon>Bacteria</taxon>
        <taxon>Pseudomonadati</taxon>
        <taxon>Pseudomonadota</taxon>
        <taxon>Gammaproteobacteria</taxon>
        <taxon>Vibrionales</taxon>
        <taxon>Vibrionaceae</taxon>
        <taxon>Vibrio</taxon>
    </lineage>
</organism>
<dbReference type="SUPFAM" id="SSF56925">
    <property type="entry name" value="OMPA-like"/>
    <property type="match status" value="1"/>
</dbReference>
<dbReference type="PROSITE" id="PS51123">
    <property type="entry name" value="OMPA_2"/>
    <property type="match status" value="1"/>
</dbReference>
<dbReference type="PANTHER" id="PTHR30329:SF21">
    <property type="entry name" value="LIPOPROTEIN YIAD-RELATED"/>
    <property type="match status" value="1"/>
</dbReference>
<dbReference type="EMBL" id="JXXV01000031">
    <property type="protein sequence ID" value="KJY81711.1"/>
    <property type="molecule type" value="Genomic_DNA"/>
</dbReference>
<dbReference type="PANTHER" id="PTHR30329">
    <property type="entry name" value="STATOR ELEMENT OF FLAGELLAR MOTOR COMPLEX"/>
    <property type="match status" value="1"/>
</dbReference>
<evidence type="ECO:0000256" key="2">
    <source>
        <dbReference type="ARBA" id="ARBA00005710"/>
    </source>
</evidence>
<sequence length="321" mass="34747">MNKLAAVISGALVLSSMNANANFYLGGKVGKAWLNDACTSVTVNCDDDSATLGLLGGYEFLDWLALEAGYDYLGDYTVDGVSDDSIGAWTLAPKFTWHFNDSTGVYAKLGAARVDYGSANDTTFLGAVGFEFFTTDPITVRLEYQQLTDVGGNWTDATAHSATLGFIYKFGHGAQTEPEPYVAEEMVAEEVVEEVVVTPVVKMFEAKAIDSGAFAVNSTELKTESVPMLEELVEFMKQYPQSNVEITGYTDSRGAAAYNQTLSEKRAQSVADVLVKEGIDSSRITATGEGENNPIASNETREGRAQNRRVEIVVPAFEYQE</sequence>
<keyword evidence="15" id="KW-1185">Reference proteome</keyword>
<evidence type="ECO:0000256" key="7">
    <source>
        <dbReference type="ARBA" id="ARBA00023114"/>
    </source>
</evidence>
<keyword evidence="3" id="KW-0813">Transport</keyword>
<evidence type="ECO:0000256" key="1">
    <source>
        <dbReference type="ARBA" id="ARBA00004571"/>
    </source>
</evidence>
<dbReference type="InterPro" id="IPR006664">
    <property type="entry name" value="OMP_bac"/>
</dbReference>
<evidence type="ECO:0000256" key="6">
    <source>
        <dbReference type="ARBA" id="ARBA00023065"/>
    </source>
</evidence>
<dbReference type="Pfam" id="PF00691">
    <property type="entry name" value="OmpA"/>
    <property type="match status" value="1"/>
</dbReference>
<evidence type="ECO:0000256" key="3">
    <source>
        <dbReference type="ARBA" id="ARBA00022448"/>
    </source>
</evidence>
<dbReference type="SUPFAM" id="SSF103088">
    <property type="entry name" value="OmpA-like"/>
    <property type="match status" value="1"/>
</dbReference>
<dbReference type="InterPro" id="IPR036737">
    <property type="entry name" value="OmpA-like_sf"/>
</dbReference>
<comment type="subcellular location">
    <subcellularLocation>
        <location evidence="1">Cell outer membrane</location>
        <topology evidence="1">Multi-pass membrane protein</topology>
    </subcellularLocation>
</comment>
<dbReference type="STRING" id="579748.TW81_16890"/>
<keyword evidence="7" id="KW-0626">Porin</keyword>